<dbReference type="AlphaFoldDB" id="A0A7X0HW90"/>
<evidence type="ECO:0000313" key="3">
    <source>
        <dbReference type="EMBL" id="MBB6447901.1"/>
    </source>
</evidence>
<evidence type="ECO:0000256" key="2">
    <source>
        <dbReference type="SAM" id="SignalP"/>
    </source>
</evidence>
<sequence>MKNIRMILVLLLSITVLFGCGNQDLNTVQKEETHKEAVQQEESPSDTIAKEPVKKEEAVTETERPSDKNTFDAQVVSVTDGLSP</sequence>
<accession>A0A7X0HW90</accession>
<feature type="signal peptide" evidence="2">
    <location>
        <begin position="1"/>
        <end position="18"/>
    </location>
</feature>
<name>A0A7X0HW90_9BACI</name>
<organism evidence="3 4">
    <name type="scientific">Bacillus benzoevorans</name>
    <dbReference type="NCBI Taxonomy" id="1456"/>
    <lineage>
        <taxon>Bacteria</taxon>
        <taxon>Bacillati</taxon>
        <taxon>Bacillota</taxon>
        <taxon>Bacilli</taxon>
        <taxon>Bacillales</taxon>
        <taxon>Bacillaceae</taxon>
        <taxon>Bacillus</taxon>
    </lineage>
</organism>
<feature type="chain" id="PRO_5038591033" evidence="2">
    <location>
        <begin position="19"/>
        <end position="84"/>
    </location>
</feature>
<dbReference type="Proteomes" id="UP000531594">
    <property type="component" value="Unassembled WGS sequence"/>
</dbReference>
<feature type="compositionally biased region" description="Basic and acidic residues" evidence="1">
    <location>
        <begin position="48"/>
        <end position="70"/>
    </location>
</feature>
<gene>
    <name evidence="3" type="ORF">HNR53_004621</name>
</gene>
<reference evidence="3 4" key="1">
    <citation type="submission" date="2020-08" db="EMBL/GenBank/DDBJ databases">
        <title>Genomic Encyclopedia of Type Strains, Phase IV (KMG-IV): sequencing the most valuable type-strain genomes for metagenomic binning, comparative biology and taxonomic classification.</title>
        <authorList>
            <person name="Goeker M."/>
        </authorList>
    </citation>
    <scope>NUCLEOTIDE SEQUENCE [LARGE SCALE GENOMIC DNA]</scope>
    <source>
        <strain evidence="3 4">DSM 5391</strain>
    </source>
</reference>
<dbReference type="RefSeq" id="WP_184530278.1">
    <property type="nucleotide sequence ID" value="NZ_JACHGK010000033.1"/>
</dbReference>
<dbReference type="EMBL" id="JACHGK010000033">
    <property type="protein sequence ID" value="MBB6447901.1"/>
    <property type="molecule type" value="Genomic_DNA"/>
</dbReference>
<evidence type="ECO:0000313" key="4">
    <source>
        <dbReference type="Proteomes" id="UP000531594"/>
    </source>
</evidence>
<evidence type="ECO:0000256" key="1">
    <source>
        <dbReference type="SAM" id="MobiDB-lite"/>
    </source>
</evidence>
<protein>
    <submittedName>
        <fullName evidence="3">Uncharacterized protein</fullName>
    </submittedName>
</protein>
<proteinExistence type="predicted"/>
<feature type="region of interest" description="Disordered" evidence="1">
    <location>
        <begin position="32"/>
        <end position="84"/>
    </location>
</feature>
<keyword evidence="2" id="KW-0732">Signal</keyword>
<dbReference type="PROSITE" id="PS51257">
    <property type="entry name" value="PROKAR_LIPOPROTEIN"/>
    <property type="match status" value="1"/>
</dbReference>
<comment type="caution">
    <text evidence="3">The sequence shown here is derived from an EMBL/GenBank/DDBJ whole genome shotgun (WGS) entry which is preliminary data.</text>
</comment>
<keyword evidence="4" id="KW-1185">Reference proteome</keyword>